<gene>
    <name evidence="2" type="ORF">PoB_002945500</name>
</gene>
<dbReference type="Proteomes" id="UP000735302">
    <property type="component" value="Unassembled WGS sequence"/>
</dbReference>
<organism evidence="2 3">
    <name type="scientific">Plakobranchus ocellatus</name>
    <dbReference type="NCBI Taxonomy" id="259542"/>
    <lineage>
        <taxon>Eukaryota</taxon>
        <taxon>Metazoa</taxon>
        <taxon>Spiralia</taxon>
        <taxon>Lophotrochozoa</taxon>
        <taxon>Mollusca</taxon>
        <taxon>Gastropoda</taxon>
        <taxon>Heterobranchia</taxon>
        <taxon>Euthyneura</taxon>
        <taxon>Panpulmonata</taxon>
        <taxon>Sacoglossa</taxon>
        <taxon>Placobranchoidea</taxon>
        <taxon>Plakobranchidae</taxon>
        <taxon>Plakobranchus</taxon>
    </lineage>
</organism>
<proteinExistence type="predicted"/>
<dbReference type="InterPro" id="IPR052579">
    <property type="entry name" value="Zinc_finger_SWIM"/>
</dbReference>
<dbReference type="InterPro" id="IPR048324">
    <property type="entry name" value="ZSWIM1-3_RNaseH-like"/>
</dbReference>
<feature type="domain" description="ZSWIM1/3 RNaseH-like" evidence="1">
    <location>
        <begin position="81"/>
        <end position="151"/>
    </location>
</feature>
<sequence length="175" mass="19985">MVLPENRHLQLNSTTSLLTTTSLKVSEVKQILEKEHDVRLTRQDVYNIKHRSLGTQGSRHNDIEKCCDVINNLELEGGAVCVGKDDGGGFEFLFLMTREMRRFIELYPEVMILDVTYKTNMYLYPLLTAMVIDCEGHGIPVMHAFFKKGGQDIHGTLSQTLFTAIQFYCNKLFCC</sequence>
<protein>
    <recommendedName>
        <fullName evidence="1">ZSWIM1/3 RNaseH-like domain-containing protein</fullName>
    </recommendedName>
</protein>
<comment type="caution">
    <text evidence="2">The sequence shown here is derived from an EMBL/GenBank/DDBJ whole genome shotgun (WGS) entry which is preliminary data.</text>
</comment>
<dbReference type="PANTHER" id="PTHR31569:SF4">
    <property type="entry name" value="SWIM-TYPE DOMAIN-CONTAINING PROTEIN"/>
    <property type="match status" value="1"/>
</dbReference>
<dbReference type="AlphaFoldDB" id="A0AAV4A4A1"/>
<dbReference type="Pfam" id="PF21056">
    <property type="entry name" value="ZSWIM1-3_RNaseH-like"/>
    <property type="match status" value="1"/>
</dbReference>
<evidence type="ECO:0000313" key="2">
    <source>
        <dbReference type="EMBL" id="GFO02950.1"/>
    </source>
</evidence>
<evidence type="ECO:0000313" key="3">
    <source>
        <dbReference type="Proteomes" id="UP000735302"/>
    </source>
</evidence>
<dbReference type="EMBL" id="BLXT01003662">
    <property type="protein sequence ID" value="GFO02950.1"/>
    <property type="molecule type" value="Genomic_DNA"/>
</dbReference>
<name>A0AAV4A4A1_9GAST</name>
<accession>A0AAV4A4A1</accession>
<reference evidence="2 3" key="1">
    <citation type="journal article" date="2021" name="Elife">
        <title>Chloroplast acquisition without the gene transfer in kleptoplastic sea slugs, Plakobranchus ocellatus.</title>
        <authorList>
            <person name="Maeda T."/>
            <person name="Takahashi S."/>
            <person name="Yoshida T."/>
            <person name="Shimamura S."/>
            <person name="Takaki Y."/>
            <person name="Nagai Y."/>
            <person name="Toyoda A."/>
            <person name="Suzuki Y."/>
            <person name="Arimoto A."/>
            <person name="Ishii H."/>
            <person name="Satoh N."/>
            <person name="Nishiyama T."/>
            <person name="Hasebe M."/>
            <person name="Maruyama T."/>
            <person name="Minagawa J."/>
            <person name="Obokata J."/>
            <person name="Shigenobu S."/>
        </authorList>
    </citation>
    <scope>NUCLEOTIDE SEQUENCE [LARGE SCALE GENOMIC DNA]</scope>
</reference>
<evidence type="ECO:0000259" key="1">
    <source>
        <dbReference type="Pfam" id="PF21056"/>
    </source>
</evidence>
<keyword evidence="3" id="KW-1185">Reference proteome</keyword>
<dbReference type="PANTHER" id="PTHR31569">
    <property type="entry name" value="SWIM-TYPE DOMAIN-CONTAINING PROTEIN"/>
    <property type="match status" value="1"/>
</dbReference>